<gene>
    <name evidence="1" type="ORF">MAA8898_03231</name>
</gene>
<dbReference type="InterPro" id="IPR013321">
    <property type="entry name" value="Arc_rbn_hlx_hlx"/>
</dbReference>
<dbReference type="Gene3D" id="1.10.1220.10">
    <property type="entry name" value="Met repressor-like"/>
    <property type="match status" value="1"/>
</dbReference>
<dbReference type="Proteomes" id="UP000207598">
    <property type="component" value="Unassembled WGS sequence"/>
</dbReference>
<accession>A0A238KST1</accession>
<dbReference type="AlphaFoldDB" id="A0A238KST1"/>
<evidence type="ECO:0000313" key="2">
    <source>
        <dbReference type="Proteomes" id="UP000207598"/>
    </source>
</evidence>
<evidence type="ECO:0000313" key="1">
    <source>
        <dbReference type="EMBL" id="SMX45720.1"/>
    </source>
</evidence>
<dbReference type="OrthoDB" id="8255831at2"/>
<dbReference type="EMBL" id="FXYF01000009">
    <property type="protein sequence ID" value="SMX45720.1"/>
    <property type="molecule type" value="Genomic_DNA"/>
</dbReference>
<dbReference type="RefSeq" id="WP_141194876.1">
    <property type="nucleotide sequence ID" value="NZ_FXYF01000009.1"/>
</dbReference>
<reference evidence="1 2" key="1">
    <citation type="submission" date="2017-05" db="EMBL/GenBank/DDBJ databases">
        <authorList>
            <person name="Song R."/>
            <person name="Chenine A.L."/>
            <person name="Ruprecht R.M."/>
        </authorList>
    </citation>
    <scope>NUCLEOTIDE SEQUENCE [LARGE SCALE GENOMIC DNA]</scope>
    <source>
        <strain evidence="1 2">CECT 8898</strain>
    </source>
</reference>
<dbReference type="GO" id="GO:0006355">
    <property type="term" value="P:regulation of DNA-templated transcription"/>
    <property type="evidence" value="ECO:0007669"/>
    <property type="project" value="InterPro"/>
</dbReference>
<organism evidence="1 2">
    <name type="scientific">Maliponia aquimaris</name>
    <dbReference type="NCBI Taxonomy" id="1673631"/>
    <lineage>
        <taxon>Bacteria</taxon>
        <taxon>Pseudomonadati</taxon>
        <taxon>Pseudomonadota</taxon>
        <taxon>Alphaproteobacteria</taxon>
        <taxon>Rhodobacterales</taxon>
        <taxon>Paracoccaceae</taxon>
        <taxon>Maliponia</taxon>
    </lineage>
</organism>
<name>A0A238KST1_9RHOB</name>
<protein>
    <recommendedName>
        <fullName evidence="3">Ribbon-helix-helix protein CopG domain-containing protein</fullName>
    </recommendedName>
</protein>
<keyword evidence="2" id="KW-1185">Reference proteome</keyword>
<sequence length="63" mass="7105">MNERRKPGSKKPTDKERRQMLLHLDSDVIKDLKKAAVDRECSASAIANEAIDAWLKKNGLRGT</sequence>
<evidence type="ECO:0008006" key="3">
    <source>
        <dbReference type="Google" id="ProtNLM"/>
    </source>
</evidence>
<proteinExistence type="predicted"/>